<dbReference type="Ensembl" id="ENSNGAT00000017757.1">
    <property type="protein sequence ID" value="ENSNGAP00000012201.1"/>
    <property type="gene ID" value="ENSNGAG00000014140.1"/>
</dbReference>
<proteinExistence type="predicted"/>
<sequence length="109" mass="11856">FFFFLMEVNSCLTILPSDGAGETAGGMWSEDCVAVGVVPTFTPISLEEIGSSVTQQSYAMTCCLNISWNVLGENVSFACARLCSFLLLSKLIKGYLSLKFSNLEYIMPS</sequence>
<dbReference type="Proteomes" id="UP000694381">
    <property type="component" value="Unassembled WGS sequence"/>
</dbReference>
<reference evidence="2" key="2">
    <citation type="submission" date="2025-09" db="UniProtKB">
        <authorList>
            <consortium name="Ensembl"/>
        </authorList>
    </citation>
    <scope>IDENTIFICATION</scope>
</reference>
<feature type="signal peptide" evidence="1">
    <location>
        <begin position="1"/>
        <end position="19"/>
    </location>
</feature>
<name>A0A8C6R241_NANGA</name>
<evidence type="ECO:0000256" key="1">
    <source>
        <dbReference type="SAM" id="SignalP"/>
    </source>
</evidence>
<reference evidence="2" key="1">
    <citation type="submission" date="2025-08" db="UniProtKB">
        <authorList>
            <consortium name="Ensembl"/>
        </authorList>
    </citation>
    <scope>IDENTIFICATION</scope>
</reference>
<dbReference type="AlphaFoldDB" id="A0A8C6R241"/>
<keyword evidence="3" id="KW-1185">Reference proteome</keyword>
<accession>A0A8C6R241</accession>
<evidence type="ECO:0000313" key="3">
    <source>
        <dbReference type="Proteomes" id="UP000694381"/>
    </source>
</evidence>
<feature type="chain" id="PRO_5034167970" evidence="1">
    <location>
        <begin position="20"/>
        <end position="109"/>
    </location>
</feature>
<protein>
    <submittedName>
        <fullName evidence="2">Uncharacterized protein</fullName>
    </submittedName>
</protein>
<evidence type="ECO:0000313" key="2">
    <source>
        <dbReference type="Ensembl" id="ENSNGAP00000012201.1"/>
    </source>
</evidence>
<organism evidence="2 3">
    <name type="scientific">Nannospalax galili</name>
    <name type="common">Northern Israeli blind subterranean mole rat</name>
    <name type="synonym">Spalax galili</name>
    <dbReference type="NCBI Taxonomy" id="1026970"/>
    <lineage>
        <taxon>Eukaryota</taxon>
        <taxon>Metazoa</taxon>
        <taxon>Chordata</taxon>
        <taxon>Craniata</taxon>
        <taxon>Vertebrata</taxon>
        <taxon>Euteleostomi</taxon>
        <taxon>Mammalia</taxon>
        <taxon>Eutheria</taxon>
        <taxon>Euarchontoglires</taxon>
        <taxon>Glires</taxon>
        <taxon>Rodentia</taxon>
        <taxon>Myomorpha</taxon>
        <taxon>Muroidea</taxon>
        <taxon>Spalacidae</taxon>
        <taxon>Spalacinae</taxon>
        <taxon>Nannospalax</taxon>
    </lineage>
</organism>
<dbReference type="GeneTree" id="ENSGT00900000143620"/>
<keyword evidence="1" id="KW-0732">Signal</keyword>